<dbReference type="PANTHER" id="PTHR18901:SF42">
    <property type="entry name" value="SUPERFAMILY HYDROLASE, PUTATIVE-RELATED"/>
    <property type="match status" value="1"/>
</dbReference>
<dbReference type="InterPro" id="IPR036412">
    <property type="entry name" value="HAD-like_sf"/>
</dbReference>
<comment type="caution">
    <text evidence="1">The sequence shown here is derived from an EMBL/GenBank/DDBJ whole genome shotgun (WGS) entry which is preliminary data.</text>
</comment>
<name>A0ABR0BEW6_PURLI</name>
<dbReference type="InterPro" id="IPR023214">
    <property type="entry name" value="HAD_sf"/>
</dbReference>
<evidence type="ECO:0000313" key="2">
    <source>
        <dbReference type="Proteomes" id="UP001287286"/>
    </source>
</evidence>
<dbReference type="Pfam" id="PF13419">
    <property type="entry name" value="HAD_2"/>
    <property type="match status" value="1"/>
</dbReference>
<gene>
    <name evidence="1" type="ORF">Purlil1_13139</name>
</gene>
<dbReference type="EMBL" id="JAWRVI010000170">
    <property type="protein sequence ID" value="KAK4073090.1"/>
    <property type="molecule type" value="Genomic_DNA"/>
</dbReference>
<dbReference type="NCBIfam" id="TIGR01509">
    <property type="entry name" value="HAD-SF-IA-v3"/>
    <property type="match status" value="1"/>
</dbReference>
<reference evidence="1 2" key="1">
    <citation type="journal article" date="2024" name="Microbiol. Resour. Announc.">
        <title>Genome annotations for the ascomycete fungi Trichoderma harzianum, Trichoderma aggressivum, and Purpureocillium lilacinum.</title>
        <authorList>
            <person name="Beijen E.P.W."/>
            <person name="Ohm R.A."/>
        </authorList>
    </citation>
    <scope>NUCLEOTIDE SEQUENCE [LARGE SCALE GENOMIC DNA]</scope>
    <source>
        <strain evidence="1 2">CBS 150709</strain>
    </source>
</reference>
<evidence type="ECO:0008006" key="3">
    <source>
        <dbReference type="Google" id="ProtNLM"/>
    </source>
</evidence>
<dbReference type="SFLD" id="SFLDG01129">
    <property type="entry name" value="C1.5:_HAD__Beta-PGM__Phosphata"/>
    <property type="match status" value="1"/>
</dbReference>
<organism evidence="1 2">
    <name type="scientific">Purpureocillium lilacinum</name>
    <name type="common">Paecilomyces lilacinus</name>
    <dbReference type="NCBI Taxonomy" id="33203"/>
    <lineage>
        <taxon>Eukaryota</taxon>
        <taxon>Fungi</taxon>
        <taxon>Dikarya</taxon>
        <taxon>Ascomycota</taxon>
        <taxon>Pezizomycotina</taxon>
        <taxon>Sordariomycetes</taxon>
        <taxon>Hypocreomycetidae</taxon>
        <taxon>Hypocreales</taxon>
        <taxon>Ophiocordycipitaceae</taxon>
        <taxon>Purpureocillium</taxon>
    </lineage>
</organism>
<keyword evidence="2" id="KW-1185">Reference proteome</keyword>
<sequence>MAPPQTGKLPSDEDVREWPSTFPAIRACIFDMDGLLINSEDIITQSTNRLLEKYGRPPFTSSIRAQLMGVPDSTNGDLFHSWAKLPIPREQFAHELKEQMRLDFPKSKPLPGAEELLSCLSRAHSATGEGIELALASSTKTHSYKLKISTPEAKRLLDFFHPNKRVLGDDSRVRRGRGKPAPDIYLLALQLVNSTASPGGGEIKPEECLVFEDSVAGVEAGRRAGMRVVWVPHPDVAVEYKAREKEVLAGRTGMLTIGDDWQLGAIDDGWAESIPSLEHFNFEKYGINVPP</sequence>
<proteinExistence type="predicted"/>
<evidence type="ECO:0000313" key="1">
    <source>
        <dbReference type="EMBL" id="KAK4073090.1"/>
    </source>
</evidence>
<dbReference type="SUPFAM" id="SSF56784">
    <property type="entry name" value="HAD-like"/>
    <property type="match status" value="1"/>
</dbReference>
<dbReference type="InterPro" id="IPR023198">
    <property type="entry name" value="PGP-like_dom2"/>
</dbReference>
<dbReference type="InterPro" id="IPR006439">
    <property type="entry name" value="HAD-SF_hydro_IA"/>
</dbReference>
<dbReference type="Gene3D" id="1.10.150.240">
    <property type="entry name" value="Putative phosphatase, domain 2"/>
    <property type="match status" value="1"/>
</dbReference>
<accession>A0ABR0BEW6</accession>
<dbReference type="PANTHER" id="PTHR18901">
    <property type="entry name" value="2-DEOXYGLUCOSE-6-PHOSPHATE PHOSPHATASE 2"/>
    <property type="match status" value="1"/>
</dbReference>
<dbReference type="Gene3D" id="3.40.50.1000">
    <property type="entry name" value="HAD superfamily/HAD-like"/>
    <property type="match status" value="1"/>
</dbReference>
<dbReference type="Proteomes" id="UP001287286">
    <property type="component" value="Unassembled WGS sequence"/>
</dbReference>
<protein>
    <recommendedName>
        <fullName evidence="3">Haloacid dehalogenase-like hydrolase</fullName>
    </recommendedName>
</protein>
<dbReference type="InterPro" id="IPR041492">
    <property type="entry name" value="HAD_2"/>
</dbReference>
<dbReference type="SFLD" id="SFLDS00003">
    <property type="entry name" value="Haloacid_Dehalogenase"/>
    <property type="match status" value="1"/>
</dbReference>